<dbReference type="InterPro" id="IPR015915">
    <property type="entry name" value="Kelch-typ_b-propeller"/>
</dbReference>
<dbReference type="AlphaFoldDB" id="A0A0F9CSM1"/>
<evidence type="ECO:0000313" key="1">
    <source>
        <dbReference type="EMBL" id="KKL08626.1"/>
    </source>
</evidence>
<dbReference type="SUPFAM" id="SSF117281">
    <property type="entry name" value="Kelch motif"/>
    <property type="match status" value="1"/>
</dbReference>
<feature type="non-terminal residue" evidence="1">
    <location>
        <position position="1"/>
    </location>
</feature>
<proteinExistence type="predicted"/>
<gene>
    <name evidence="1" type="ORF">LCGC14_2573980</name>
</gene>
<protein>
    <submittedName>
        <fullName evidence="1">Uncharacterized protein</fullName>
    </submittedName>
</protein>
<dbReference type="EMBL" id="LAZR01042807">
    <property type="protein sequence ID" value="KKL08626.1"/>
    <property type="molecule type" value="Genomic_DNA"/>
</dbReference>
<organism evidence="1">
    <name type="scientific">marine sediment metagenome</name>
    <dbReference type="NCBI Taxonomy" id="412755"/>
    <lineage>
        <taxon>unclassified sequences</taxon>
        <taxon>metagenomes</taxon>
        <taxon>ecological metagenomes</taxon>
    </lineage>
</organism>
<comment type="caution">
    <text evidence="1">The sequence shown here is derived from an EMBL/GenBank/DDBJ whole genome shotgun (WGS) entry which is preliminary data.</text>
</comment>
<dbReference type="Gene3D" id="2.120.10.80">
    <property type="entry name" value="Kelch-type beta propeller"/>
    <property type="match status" value="1"/>
</dbReference>
<sequence length="280" mass="32349">HTWDGVCYDQQAGRMMWAVLDSDEYKQEAKRCHLGKVRHYAEHTGGSLDDLKKKLRPGSSMYTYDPEKGRWFKQLGEGPFPYMRGMGGSLTYIPDLKKTIWYCAAQNVTPNDFAMWAYDAKTNKWTDLKPNGGKSIRSLVFKTKQAPTGELQMAYSPKHRKIVAVSKAGTWVYDVAANKWAKGCDDEENKAHDAATVFAYDSSSDVFLLLNAPDRWKSKRVLRAYRIEQNKWETLAPNGEMFVRRKYCGNAGYYDPTHNVFVIYGSTPRVWVYRYRKDRQ</sequence>
<name>A0A0F9CSM1_9ZZZZ</name>
<accession>A0A0F9CSM1</accession>
<reference evidence="1" key="1">
    <citation type="journal article" date="2015" name="Nature">
        <title>Complex archaea that bridge the gap between prokaryotes and eukaryotes.</title>
        <authorList>
            <person name="Spang A."/>
            <person name="Saw J.H."/>
            <person name="Jorgensen S.L."/>
            <person name="Zaremba-Niedzwiedzka K."/>
            <person name="Martijn J."/>
            <person name="Lind A.E."/>
            <person name="van Eijk R."/>
            <person name="Schleper C."/>
            <person name="Guy L."/>
            <person name="Ettema T.J."/>
        </authorList>
    </citation>
    <scope>NUCLEOTIDE SEQUENCE</scope>
</reference>